<gene>
    <name evidence="2" type="ORF">C8N24_2999</name>
</gene>
<dbReference type="AlphaFoldDB" id="A0A660LEZ1"/>
<keyword evidence="3" id="KW-1185">Reference proteome</keyword>
<evidence type="ECO:0000256" key="1">
    <source>
        <dbReference type="SAM" id="Phobius"/>
    </source>
</evidence>
<feature type="transmembrane region" description="Helical" evidence="1">
    <location>
        <begin position="51"/>
        <end position="69"/>
    </location>
</feature>
<evidence type="ECO:0000313" key="2">
    <source>
        <dbReference type="EMBL" id="RKQ93139.1"/>
    </source>
</evidence>
<keyword evidence="1" id="KW-1133">Transmembrane helix</keyword>
<keyword evidence="1" id="KW-0472">Membrane</keyword>
<dbReference type="EMBL" id="RBIL01000001">
    <property type="protein sequence ID" value="RKQ93139.1"/>
    <property type="molecule type" value="Genomic_DNA"/>
</dbReference>
<comment type="caution">
    <text evidence="2">The sequence shown here is derived from an EMBL/GenBank/DDBJ whole genome shotgun (WGS) entry which is preliminary data.</text>
</comment>
<reference evidence="2 3" key="1">
    <citation type="submission" date="2018-10" db="EMBL/GenBank/DDBJ databases">
        <title>Genomic Encyclopedia of Archaeal and Bacterial Type Strains, Phase II (KMG-II): from individual species to whole genera.</title>
        <authorList>
            <person name="Goeker M."/>
        </authorList>
    </citation>
    <scope>NUCLEOTIDE SEQUENCE [LARGE SCALE GENOMIC DNA]</scope>
    <source>
        <strain evidence="2 3">DSM 14954</strain>
    </source>
</reference>
<organism evidence="2 3">
    <name type="scientific">Solirubrobacter pauli</name>
    <dbReference type="NCBI Taxonomy" id="166793"/>
    <lineage>
        <taxon>Bacteria</taxon>
        <taxon>Bacillati</taxon>
        <taxon>Actinomycetota</taxon>
        <taxon>Thermoleophilia</taxon>
        <taxon>Solirubrobacterales</taxon>
        <taxon>Solirubrobacteraceae</taxon>
        <taxon>Solirubrobacter</taxon>
    </lineage>
</organism>
<sequence length="237" mass="25197">MTPDLERALRELDVDWPATPDLSARVHARIATEPPPGRIPARRFGRPRARLAAVAGAVALVLAGGTLAVPEARSTVLRWLGLESVEIKREEPRATPGAGLRLGTPTTLGALGVPVLQARDLGTPGVYATTLPDGSTAASLVYDGPVLVQTFKARVTPFIEKTVGSGAAVERLRVDGAPAFWITNPHGFAYQSASGFGFEDQRIAGRTLLVERRDGLLLRIEGVDSRDRAVALARSVQ</sequence>
<keyword evidence="1" id="KW-0812">Transmembrane</keyword>
<accession>A0A660LEZ1</accession>
<evidence type="ECO:0000313" key="3">
    <source>
        <dbReference type="Proteomes" id="UP000278962"/>
    </source>
</evidence>
<dbReference type="RefSeq" id="WP_121250985.1">
    <property type="nucleotide sequence ID" value="NZ_RBIL01000001.1"/>
</dbReference>
<protein>
    <recommendedName>
        <fullName evidence="4">DUF4367 domain-containing protein</fullName>
    </recommendedName>
</protein>
<dbReference type="OrthoDB" id="5244783at2"/>
<dbReference type="Proteomes" id="UP000278962">
    <property type="component" value="Unassembled WGS sequence"/>
</dbReference>
<proteinExistence type="predicted"/>
<name>A0A660LEZ1_9ACTN</name>
<evidence type="ECO:0008006" key="4">
    <source>
        <dbReference type="Google" id="ProtNLM"/>
    </source>
</evidence>